<organism evidence="2 3">
    <name type="scientific">Propionibacterium cyclohexanicum</name>
    <dbReference type="NCBI Taxonomy" id="64702"/>
    <lineage>
        <taxon>Bacteria</taxon>
        <taxon>Bacillati</taxon>
        <taxon>Actinomycetota</taxon>
        <taxon>Actinomycetes</taxon>
        <taxon>Propionibacteriales</taxon>
        <taxon>Propionibacteriaceae</taxon>
        <taxon>Propionibacterium</taxon>
    </lineage>
</organism>
<dbReference type="EMBL" id="FOGZ01000016">
    <property type="protein sequence ID" value="SER89197.1"/>
    <property type="molecule type" value="Genomic_DNA"/>
</dbReference>
<dbReference type="OrthoDB" id="3712289at2"/>
<proteinExistence type="predicted"/>
<reference evidence="3" key="1">
    <citation type="submission" date="2016-10" db="EMBL/GenBank/DDBJ databases">
        <authorList>
            <person name="Varghese N."/>
            <person name="Submissions S."/>
        </authorList>
    </citation>
    <scope>NUCLEOTIDE SEQUENCE [LARGE SCALE GENOMIC DNA]</scope>
    <source>
        <strain evidence="3">DSM 16859</strain>
    </source>
</reference>
<keyword evidence="3" id="KW-1185">Reference proteome</keyword>
<sequence length="111" mass="11560">MAEIRKHTPRSTAIGDQVRAAIGGVPRPNQPGGKPVAPDPFYEETRGSEASSQTMSARSGAAAQFGGFTLRVDERPGLVPLGPHEIAALSRLVRDESSAEPGRPVGEEAGS</sequence>
<dbReference type="Proteomes" id="UP000198815">
    <property type="component" value="Unassembled WGS sequence"/>
</dbReference>
<dbReference type="RefSeq" id="WP_091970072.1">
    <property type="nucleotide sequence ID" value="NZ_FOGZ01000016.1"/>
</dbReference>
<evidence type="ECO:0000313" key="2">
    <source>
        <dbReference type="EMBL" id="SER89197.1"/>
    </source>
</evidence>
<gene>
    <name evidence="2" type="ORF">SAMN05443377_11655</name>
</gene>
<evidence type="ECO:0000313" key="3">
    <source>
        <dbReference type="Proteomes" id="UP000198815"/>
    </source>
</evidence>
<feature type="compositionally biased region" description="Polar residues" evidence="1">
    <location>
        <begin position="48"/>
        <end position="57"/>
    </location>
</feature>
<protein>
    <submittedName>
        <fullName evidence="2">Uncharacterized protein</fullName>
    </submittedName>
</protein>
<dbReference type="STRING" id="64702.SAMN05443377_11655"/>
<evidence type="ECO:0000256" key="1">
    <source>
        <dbReference type="SAM" id="MobiDB-lite"/>
    </source>
</evidence>
<name>A0A1H9SWH1_9ACTN</name>
<accession>A0A1H9SWH1</accession>
<feature type="region of interest" description="Disordered" evidence="1">
    <location>
        <begin position="1"/>
        <end position="61"/>
    </location>
</feature>
<dbReference type="AlphaFoldDB" id="A0A1H9SWH1"/>